<feature type="domain" description="CN hydrolase" evidence="3">
    <location>
        <begin position="90"/>
        <end position="337"/>
    </location>
</feature>
<keyword evidence="2" id="KW-0378">Hydrolase</keyword>
<dbReference type="PANTHER" id="PTHR23088:SF30">
    <property type="entry name" value="OMEGA-AMIDASE NIT2"/>
    <property type="match status" value="1"/>
</dbReference>
<reference evidence="4 5" key="1">
    <citation type="submission" date="2024-03" db="EMBL/GenBank/DDBJ databases">
        <title>Complete genome sequence of the green alga Chloropicon roscoffensis RCC1871.</title>
        <authorList>
            <person name="Lemieux C."/>
            <person name="Pombert J.-F."/>
            <person name="Otis C."/>
            <person name="Turmel M."/>
        </authorList>
    </citation>
    <scope>NUCLEOTIDE SEQUENCE [LARGE SCALE GENOMIC DNA]</scope>
    <source>
        <strain evidence="4 5">RCC1871</strain>
    </source>
</reference>
<dbReference type="FunFam" id="3.60.110.10:FF:000002">
    <property type="entry name" value="Nitrilase family member 2"/>
    <property type="match status" value="1"/>
</dbReference>
<accession>A0AAX4P7C3</accession>
<evidence type="ECO:0000256" key="2">
    <source>
        <dbReference type="ARBA" id="ARBA00022801"/>
    </source>
</evidence>
<evidence type="ECO:0000259" key="3">
    <source>
        <dbReference type="PROSITE" id="PS50263"/>
    </source>
</evidence>
<gene>
    <name evidence="4" type="ORF">HKI87_05g35090</name>
</gene>
<dbReference type="CDD" id="cd07572">
    <property type="entry name" value="nit"/>
    <property type="match status" value="1"/>
</dbReference>
<dbReference type="Gene3D" id="3.60.110.10">
    <property type="entry name" value="Carbon-nitrogen hydrolase"/>
    <property type="match status" value="1"/>
</dbReference>
<proteinExistence type="inferred from homology"/>
<dbReference type="GO" id="GO:0005739">
    <property type="term" value="C:mitochondrion"/>
    <property type="evidence" value="ECO:0007669"/>
    <property type="project" value="TreeGrafter"/>
</dbReference>
<evidence type="ECO:0000313" key="4">
    <source>
        <dbReference type="EMBL" id="WZN61973.1"/>
    </source>
</evidence>
<dbReference type="Pfam" id="PF00795">
    <property type="entry name" value="CN_hydrolase"/>
    <property type="match status" value="1"/>
</dbReference>
<dbReference type="GO" id="GO:0006541">
    <property type="term" value="P:glutamine metabolic process"/>
    <property type="evidence" value="ECO:0007669"/>
    <property type="project" value="TreeGrafter"/>
</dbReference>
<dbReference type="EMBL" id="CP151505">
    <property type="protein sequence ID" value="WZN61973.1"/>
    <property type="molecule type" value="Genomic_DNA"/>
</dbReference>
<dbReference type="InterPro" id="IPR001110">
    <property type="entry name" value="UPF0012_CS"/>
</dbReference>
<dbReference type="GO" id="GO:0050152">
    <property type="term" value="F:omega-amidase activity"/>
    <property type="evidence" value="ECO:0007669"/>
    <property type="project" value="TreeGrafter"/>
</dbReference>
<organism evidence="4 5">
    <name type="scientific">Chloropicon roscoffensis</name>
    <dbReference type="NCBI Taxonomy" id="1461544"/>
    <lineage>
        <taxon>Eukaryota</taxon>
        <taxon>Viridiplantae</taxon>
        <taxon>Chlorophyta</taxon>
        <taxon>Chloropicophyceae</taxon>
        <taxon>Chloropicales</taxon>
        <taxon>Chloropicaceae</taxon>
        <taxon>Chloropicon</taxon>
    </lineage>
</organism>
<dbReference type="AlphaFoldDB" id="A0AAX4P7C3"/>
<evidence type="ECO:0000256" key="1">
    <source>
        <dbReference type="ARBA" id="ARBA00010613"/>
    </source>
</evidence>
<dbReference type="PANTHER" id="PTHR23088">
    <property type="entry name" value="NITRILASE-RELATED"/>
    <property type="match status" value="1"/>
</dbReference>
<dbReference type="Proteomes" id="UP001472866">
    <property type="component" value="Chromosome 05"/>
</dbReference>
<name>A0AAX4P7C3_9CHLO</name>
<dbReference type="InterPro" id="IPR036526">
    <property type="entry name" value="C-N_Hydrolase_sf"/>
</dbReference>
<dbReference type="SUPFAM" id="SSF56317">
    <property type="entry name" value="Carbon-nitrogen hydrolase"/>
    <property type="match status" value="1"/>
</dbReference>
<protein>
    <submittedName>
        <fullName evidence="4">Omega-amidase</fullName>
    </submittedName>
</protein>
<dbReference type="PROSITE" id="PS01227">
    <property type="entry name" value="UPF0012"/>
    <property type="match status" value="1"/>
</dbReference>
<dbReference type="GO" id="GO:0006107">
    <property type="term" value="P:oxaloacetate metabolic process"/>
    <property type="evidence" value="ECO:0007669"/>
    <property type="project" value="TreeGrafter"/>
</dbReference>
<keyword evidence="5" id="KW-1185">Reference proteome</keyword>
<dbReference type="PROSITE" id="PS50263">
    <property type="entry name" value="CN_HYDROLASE"/>
    <property type="match status" value="1"/>
</dbReference>
<evidence type="ECO:0000313" key="5">
    <source>
        <dbReference type="Proteomes" id="UP001472866"/>
    </source>
</evidence>
<dbReference type="InterPro" id="IPR045254">
    <property type="entry name" value="Nit1/2_C-N_Hydrolase"/>
</dbReference>
<sequence>MRLRGNESALRHFGLRLLSSGETCARNLRGRAAAPPLLSRLGAEASPRSSIPALSALSSVRSSYPDKAPGSGRLGLVRAMASKTTHTEPFKLALCQLQVTADKDANIASACKAVREAASNGAQVVILPEMWNCPYSNDSFPVYAEDLDSEDSPSTQALSTLAKDLSVYIIGGSIPERQKDRLYNTCCVFDPGGEVVAKYRKCHLFDIDIPGKITFKESDTLTCGDSLTVVETEHGKIGLGICYDLRFPELAMIYAKRGVQLIVYPGAFNMVTGPVHWQLLQQARAVDNQLYVATCSPARDDGASYTAWGHSTVVGPFAEVVASLDEKPGIAYADIDFKQCEERRQNMPLTKQRRADLYDLNDCRNKVGFRF</sequence>
<comment type="similarity">
    <text evidence="1">Belongs to the carbon-nitrogen hydrolase superfamily. NIT1/NIT2 family.</text>
</comment>
<dbReference type="InterPro" id="IPR003010">
    <property type="entry name" value="C-N_Hydrolase"/>
</dbReference>
<dbReference type="GO" id="GO:0006528">
    <property type="term" value="P:asparagine metabolic process"/>
    <property type="evidence" value="ECO:0007669"/>
    <property type="project" value="TreeGrafter"/>
</dbReference>